<dbReference type="AlphaFoldDB" id="A0AAD9IIX0"/>
<dbReference type="Gene3D" id="3.40.50.150">
    <property type="entry name" value="Vaccinia Virus protein VP39"/>
    <property type="match status" value="1"/>
</dbReference>
<organism evidence="4 5">
    <name type="scientific">Prototheca wickerhamii</name>
    <dbReference type="NCBI Taxonomy" id="3111"/>
    <lineage>
        <taxon>Eukaryota</taxon>
        <taxon>Viridiplantae</taxon>
        <taxon>Chlorophyta</taxon>
        <taxon>core chlorophytes</taxon>
        <taxon>Trebouxiophyceae</taxon>
        <taxon>Chlorellales</taxon>
        <taxon>Chlorellaceae</taxon>
        <taxon>Prototheca</taxon>
    </lineage>
</organism>
<name>A0AAD9IIX0_PROWI</name>
<dbReference type="InterPro" id="IPR029063">
    <property type="entry name" value="SAM-dependent_MTases_sf"/>
</dbReference>
<evidence type="ECO:0000256" key="2">
    <source>
        <dbReference type="ARBA" id="ARBA00022679"/>
    </source>
</evidence>
<gene>
    <name evidence="4" type="ORF">QBZ16_003832</name>
</gene>
<evidence type="ECO:0000256" key="1">
    <source>
        <dbReference type="ARBA" id="ARBA00022603"/>
    </source>
</evidence>
<dbReference type="InterPro" id="IPR051422">
    <property type="entry name" value="AlkB_tRNA_MeTrf/Diox"/>
</dbReference>
<dbReference type="Pfam" id="PF08241">
    <property type="entry name" value="Methyltransf_11"/>
    <property type="match status" value="1"/>
</dbReference>
<dbReference type="GO" id="GO:0002098">
    <property type="term" value="P:tRNA wobble uridine modification"/>
    <property type="evidence" value="ECO:0007669"/>
    <property type="project" value="TreeGrafter"/>
</dbReference>
<protein>
    <recommendedName>
        <fullName evidence="3">Methyltransferase type 11 domain-containing protein</fullName>
    </recommendedName>
</protein>
<accession>A0AAD9IIX0</accession>
<proteinExistence type="predicted"/>
<feature type="domain" description="Methyltransferase type 11" evidence="3">
    <location>
        <begin position="64"/>
        <end position="161"/>
    </location>
</feature>
<dbReference type="CDD" id="cd02440">
    <property type="entry name" value="AdoMet_MTases"/>
    <property type="match status" value="1"/>
</dbReference>
<dbReference type="GO" id="GO:0106335">
    <property type="term" value="F:tRNA (5-carboxymethyluridine(34)-5-O)-methyltransferase activity"/>
    <property type="evidence" value="ECO:0007669"/>
    <property type="project" value="TreeGrafter"/>
</dbReference>
<dbReference type="GO" id="GO:0030488">
    <property type="term" value="P:tRNA methylation"/>
    <property type="evidence" value="ECO:0007669"/>
    <property type="project" value="TreeGrafter"/>
</dbReference>
<dbReference type="PANTHER" id="PTHR13069:SF21">
    <property type="entry name" value="ALKYLATED DNA REPAIR PROTEIN ALKB HOMOLOG 8"/>
    <property type="match status" value="1"/>
</dbReference>
<dbReference type="GO" id="GO:0005737">
    <property type="term" value="C:cytoplasm"/>
    <property type="evidence" value="ECO:0007669"/>
    <property type="project" value="TreeGrafter"/>
</dbReference>
<keyword evidence="5" id="KW-1185">Reference proteome</keyword>
<keyword evidence="1" id="KW-0489">Methyltransferase</keyword>
<dbReference type="EMBL" id="JASFZW010000005">
    <property type="protein sequence ID" value="KAK2077964.1"/>
    <property type="molecule type" value="Genomic_DNA"/>
</dbReference>
<dbReference type="PANTHER" id="PTHR13069">
    <property type="entry name" value="ALKYLATED DNA REPAIR PROTEIN ALKB HOMOLOG 8"/>
    <property type="match status" value="1"/>
</dbReference>
<dbReference type="GO" id="GO:0005634">
    <property type="term" value="C:nucleus"/>
    <property type="evidence" value="ECO:0007669"/>
    <property type="project" value="TreeGrafter"/>
</dbReference>
<dbReference type="SUPFAM" id="SSF53335">
    <property type="entry name" value="S-adenosyl-L-methionine-dependent methyltransferases"/>
    <property type="match status" value="1"/>
</dbReference>
<comment type="caution">
    <text evidence="4">The sequence shown here is derived from an EMBL/GenBank/DDBJ whole genome shotgun (WGS) entry which is preliminary data.</text>
</comment>
<dbReference type="GO" id="GO:0000049">
    <property type="term" value="F:tRNA binding"/>
    <property type="evidence" value="ECO:0007669"/>
    <property type="project" value="TreeGrafter"/>
</dbReference>
<reference evidence="4" key="1">
    <citation type="submission" date="2021-01" db="EMBL/GenBank/DDBJ databases">
        <authorList>
            <person name="Eckstrom K.M.E."/>
        </authorList>
    </citation>
    <scope>NUCLEOTIDE SEQUENCE</scope>
    <source>
        <strain evidence="4">UVCC 0001</strain>
    </source>
</reference>
<dbReference type="Proteomes" id="UP001255856">
    <property type="component" value="Unassembled WGS sequence"/>
</dbReference>
<keyword evidence="2" id="KW-0808">Transferase</keyword>
<sequence>MGAARDAGASARDESAVALEDEHVNTVYNAIAPHFSATRSAEYAIWPRVRAFIDSLAPGALVADVGCGNGKYFGVRPDIFVLGSDRSSGLASVASQRLRRSTAATQLADVAVADALALPLRPGSMDAALCIAVLHHMSSPARRRELLAALRGTLVPGGRALVTAWATSQPAGKLAKWRPLPGGEANDYLVPWHVPLHRVEAAQAAAAPSAEVDARKSTVKLERYYHLFEQRELEDLVASVPGATLLDSFFDKDNWCVVFS</sequence>
<evidence type="ECO:0000313" key="4">
    <source>
        <dbReference type="EMBL" id="KAK2077964.1"/>
    </source>
</evidence>
<dbReference type="GO" id="GO:0008757">
    <property type="term" value="F:S-adenosylmethionine-dependent methyltransferase activity"/>
    <property type="evidence" value="ECO:0007669"/>
    <property type="project" value="InterPro"/>
</dbReference>
<dbReference type="InterPro" id="IPR013216">
    <property type="entry name" value="Methyltransf_11"/>
</dbReference>
<evidence type="ECO:0000313" key="5">
    <source>
        <dbReference type="Proteomes" id="UP001255856"/>
    </source>
</evidence>
<evidence type="ECO:0000259" key="3">
    <source>
        <dbReference type="Pfam" id="PF08241"/>
    </source>
</evidence>